<dbReference type="CDD" id="cd01949">
    <property type="entry name" value="GGDEF"/>
    <property type="match status" value="1"/>
</dbReference>
<keyword evidence="3" id="KW-0472">Membrane</keyword>
<gene>
    <name evidence="6" type="ORF">WNY63_21185</name>
</gene>
<feature type="transmembrane region" description="Helical" evidence="3">
    <location>
        <begin position="197"/>
        <end position="216"/>
    </location>
</feature>
<name>A0ABU9U855_9GAMM</name>
<dbReference type="NCBIfam" id="TIGR00254">
    <property type="entry name" value="GGDEF"/>
    <property type="match status" value="1"/>
</dbReference>
<organism evidence="6 7">
    <name type="scientific">Pseudoalteromonas neustonica</name>
    <dbReference type="NCBI Taxonomy" id="1840331"/>
    <lineage>
        <taxon>Bacteria</taxon>
        <taxon>Pseudomonadati</taxon>
        <taxon>Pseudomonadota</taxon>
        <taxon>Gammaproteobacteria</taxon>
        <taxon>Alteromonadales</taxon>
        <taxon>Pseudoalteromonadaceae</taxon>
        <taxon>Pseudoalteromonas</taxon>
    </lineage>
</organism>
<dbReference type="PROSITE" id="PS50885">
    <property type="entry name" value="HAMP"/>
    <property type="match status" value="1"/>
</dbReference>
<reference evidence="6 7" key="1">
    <citation type="submission" date="2024-03" db="EMBL/GenBank/DDBJ databases">
        <title>Community enrichment and isolation of bacterial strains for fucoidan degradation.</title>
        <authorList>
            <person name="Sichert A."/>
        </authorList>
    </citation>
    <scope>NUCLEOTIDE SEQUENCE [LARGE SCALE GENOMIC DNA]</scope>
    <source>
        <strain evidence="6 7">AS81</strain>
    </source>
</reference>
<evidence type="ECO:0000313" key="6">
    <source>
        <dbReference type="EMBL" id="MEM5553230.1"/>
    </source>
</evidence>
<keyword evidence="6" id="KW-0808">Transferase</keyword>
<dbReference type="PROSITE" id="PS50887">
    <property type="entry name" value="GGDEF"/>
    <property type="match status" value="1"/>
</dbReference>
<accession>A0ABU9U855</accession>
<evidence type="ECO:0000259" key="4">
    <source>
        <dbReference type="PROSITE" id="PS50885"/>
    </source>
</evidence>
<keyword evidence="3" id="KW-0812">Transmembrane</keyword>
<dbReference type="Gene3D" id="3.30.70.270">
    <property type="match status" value="1"/>
</dbReference>
<evidence type="ECO:0000256" key="3">
    <source>
        <dbReference type="SAM" id="Phobius"/>
    </source>
</evidence>
<dbReference type="Pfam" id="PF00990">
    <property type="entry name" value="GGDEF"/>
    <property type="match status" value="1"/>
</dbReference>
<dbReference type="InterPro" id="IPR003660">
    <property type="entry name" value="HAMP_dom"/>
</dbReference>
<dbReference type="SMART" id="SM00267">
    <property type="entry name" value="GGDEF"/>
    <property type="match status" value="1"/>
</dbReference>
<dbReference type="GO" id="GO:0052621">
    <property type="term" value="F:diguanylate cyclase activity"/>
    <property type="evidence" value="ECO:0007669"/>
    <property type="project" value="UniProtKB-EC"/>
</dbReference>
<dbReference type="EC" id="2.7.7.65" evidence="1"/>
<dbReference type="RefSeq" id="WP_342884713.1">
    <property type="nucleotide sequence ID" value="NZ_JBBMQU010000074.1"/>
</dbReference>
<evidence type="ECO:0000256" key="1">
    <source>
        <dbReference type="ARBA" id="ARBA00012528"/>
    </source>
</evidence>
<comment type="catalytic activity">
    <reaction evidence="2">
        <text>2 GTP = 3',3'-c-di-GMP + 2 diphosphate</text>
        <dbReference type="Rhea" id="RHEA:24898"/>
        <dbReference type="ChEBI" id="CHEBI:33019"/>
        <dbReference type="ChEBI" id="CHEBI:37565"/>
        <dbReference type="ChEBI" id="CHEBI:58805"/>
        <dbReference type="EC" id="2.7.7.65"/>
    </reaction>
</comment>
<dbReference type="SUPFAM" id="SSF55073">
    <property type="entry name" value="Nucleotide cyclase"/>
    <property type="match status" value="1"/>
</dbReference>
<keyword evidence="7" id="KW-1185">Reference proteome</keyword>
<evidence type="ECO:0000313" key="7">
    <source>
        <dbReference type="Proteomes" id="UP001388366"/>
    </source>
</evidence>
<comment type="caution">
    <text evidence="6">The sequence shown here is derived from an EMBL/GenBank/DDBJ whole genome shotgun (WGS) entry which is preliminary data.</text>
</comment>
<evidence type="ECO:0000256" key="2">
    <source>
        <dbReference type="ARBA" id="ARBA00034247"/>
    </source>
</evidence>
<proteinExistence type="predicted"/>
<feature type="domain" description="GGDEF" evidence="5">
    <location>
        <begin position="306"/>
        <end position="439"/>
    </location>
</feature>
<dbReference type="InterPro" id="IPR029787">
    <property type="entry name" value="Nucleotide_cyclase"/>
</dbReference>
<feature type="domain" description="HAMP" evidence="4">
    <location>
        <begin position="218"/>
        <end position="270"/>
    </location>
</feature>
<sequence>MYNKIIAFWQQRSLRFWLMSGLLITIIPFLIFSILTYTYINKRVVNPLLSLSEEQQAIFFPINQLQLATWGMSASVTDFLVSKQLAYKTKYEHEALKIKSAFRKLELASEIINTESLMEISRAKKQWQTVDKEARFILNNSQYNTMSAHKSSQKIIEFESKTESLGHTLGLIYGSIQSENDRLHKQSIDALISAEKLYLYVLFLSILFGIIGLIIINRSLISSLGKLTEGASKFATGDNKHTINIGIPLEMANVANTFNAMKKTIIEQRKELEFAAMIDGLTGLLNRRKFDELIEEKLEYANNTTTPLSLVIADIDHFKQFNNEYGHIGGDEALKTFAKIFGTAIHDDHYACRYGGEEFVILLPNCTINQAELIAEKLRVTVNNNVLTINTKKIPPLSASFGVASFPEHADTSEGLIEAADKALYKSKNTGRNRITRAQ</sequence>
<evidence type="ECO:0000259" key="5">
    <source>
        <dbReference type="PROSITE" id="PS50887"/>
    </source>
</evidence>
<dbReference type="SMART" id="SM00304">
    <property type="entry name" value="HAMP"/>
    <property type="match status" value="1"/>
</dbReference>
<dbReference type="InterPro" id="IPR000160">
    <property type="entry name" value="GGDEF_dom"/>
</dbReference>
<dbReference type="PANTHER" id="PTHR45138:SF9">
    <property type="entry name" value="DIGUANYLATE CYCLASE DGCM-RELATED"/>
    <property type="match status" value="1"/>
</dbReference>
<protein>
    <recommendedName>
        <fullName evidence="1">diguanylate cyclase</fullName>
        <ecNumber evidence="1">2.7.7.65</ecNumber>
    </recommendedName>
</protein>
<dbReference type="PANTHER" id="PTHR45138">
    <property type="entry name" value="REGULATORY COMPONENTS OF SENSORY TRANSDUCTION SYSTEM"/>
    <property type="match status" value="1"/>
</dbReference>
<dbReference type="InterPro" id="IPR050469">
    <property type="entry name" value="Diguanylate_Cyclase"/>
</dbReference>
<dbReference type="EMBL" id="JBBMQU010000074">
    <property type="protein sequence ID" value="MEM5553230.1"/>
    <property type="molecule type" value="Genomic_DNA"/>
</dbReference>
<feature type="transmembrane region" description="Helical" evidence="3">
    <location>
        <begin position="16"/>
        <end position="40"/>
    </location>
</feature>
<dbReference type="CDD" id="cd06225">
    <property type="entry name" value="HAMP"/>
    <property type="match status" value="1"/>
</dbReference>
<dbReference type="InterPro" id="IPR043128">
    <property type="entry name" value="Rev_trsase/Diguanyl_cyclase"/>
</dbReference>
<dbReference type="Proteomes" id="UP001388366">
    <property type="component" value="Unassembled WGS sequence"/>
</dbReference>
<keyword evidence="3" id="KW-1133">Transmembrane helix</keyword>
<keyword evidence="6" id="KW-0548">Nucleotidyltransferase</keyword>
<dbReference type="Gene3D" id="6.10.340.10">
    <property type="match status" value="1"/>
</dbReference>